<name>A0A5K3F4J1_MESCO</name>
<feature type="region of interest" description="Disordered" evidence="1">
    <location>
        <begin position="1"/>
        <end position="20"/>
    </location>
</feature>
<proteinExistence type="predicted"/>
<sequence>MKKTGTKDQALLTNHVHPSPPRWQRCSLCTTSQTCLSLVGSLPSSHATGKQKDRGLAEAGVVQYALLLCVGKSCG</sequence>
<accession>A0A5K3F4J1</accession>
<evidence type="ECO:0000313" key="2">
    <source>
        <dbReference type="WBParaSite" id="MCU_004793-RA"/>
    </source>
</evidence>
<reference evidence="2" key="1">
    <citation type="submission" date="2019-11" db="UniProtKB">
        <authorList>
            <consortium name="WormBaseParasite"/>
        </authorList>
    </citation>
    <scope>IDENTIFICATION</scope>
</reference>
<evidence type="ECO:0000256" key="1">
    <source>
        <dbReference type="SAM" id="MobiDB-lite"/>
    </source>
</evidence>
<dbReference type="AlphaFoldDB" id="A0A5K3F4J1"/>
<protein>
    <submittedName>
        <fullName evidence="2">Uncharacterized protein</fullName>
    </submittedName>
</protein>
<dbReference type="WBParaSite" id="MCU_004793-RA">
    <property type="protein sequence ID" value="MCU_004793-RA"/>
    <property type="gene ID" value="MCU_004793"/>
</dbReference>
<organism evidence="2">
    <name type="scientific">Mesocestoides corti</name>
    <name type="common">Flatworm</name>
    <dbReference type="NCBI Taxonomy" id="53468"/>
    <lineage>
        <taxon>Eukaryota</taxon>
        <taxon>Metazoa</taxon>
        <taxon>Spiralia</taxon>
        <taxon>Lophotrochozoa</taxon>
        <taxon>Platyhelminthes</taxon>
        <taxon>Cestoda</taxon>
        <taxon>Eucestoda</taxon>
        <taxon>Cyclophyllidea</taxon>
        <taxon>Mesocestoididae</taxon>
        <taxon>Mesocestoides</taxon>
    </lineage>
</organism>